<dbReference type="AlphaFoldDB" id="A0AAE3XPA7"/>
<dbReference type="Pfam" id="PF19783">
    <property type="entry name" value="DUF6268"/>
    <property type="match status" value="1"/>
</dbReference>
<proteinExistence type="predicted"/>
<comment type="caution">
    <text evidence="2">The sequence shown here is derived from an EMBL/GenBank/DDBJ whole genome shotgun (WGS) entry which is preliminary data.</text>
</comment>
<organism evidence="2 3">
    <name type="scientific">Aureibacter tunicatorum</name>
    <dbReference type="NCBI Taxonomy" id="866807"/>
    <lineage>
        <taxon>Bacteria</taxon>
        <taxon>Pseudomonadati</taxon>
        <taxon>Bacteroidota</taxon>
        <taxon>Cytophagia</taxon>
        <taxon>Cytophagales</taxon>
        <taxon>Persicobacteraceae</taxon>
        <taxon>Aureibacter</taxon>
    </lineage>
</organism>
<gene>
    <name evidence="2" type="ORF">HNQ88_002598</name>
</gene>
<evidence type="ECO:0000313" key="2">
    <source>
        <dbReference type="EMBL" id="MDR6239550.1"/>
    </source>
</evidence>
<dbReference type="EMBL" id="JAVDQD010000003">
    <property type="protein sequence ID" value="MDR6239550.1"/>
    <property type="molecule type" value="Genomic_DNA"/>
</dbReference>
<evidence type="ECO:0000259" key="1">
    <source>
        <dbReference type="Pfam" id="PF19783"/>
    </source>
</evidence>
<protein>
    <recommendedName>
        <fullName evidence="1">DUF6268 domain-containing protein</fullName>
    </recommendedName>
</protein>
<dbReference type="RefSeq" id="WP_309939243.1">
    <property type="nucleotide sequence ID" value="NZ_AP025305.1"/>
</dbReference>
<reference evidence="2" key="1">
    <citation type="submission" date="2023-07" db="EMBL/GenBank/DDBJ databases">
        <title>Genomic Encyclopedia of Type Strains, Phase IV (KMG-IV): sequencing the most valuable type-strain genomes for metagenomic binning, comparative biology and taxonomic classification.</title>
        <authorList>
            <person name="Goeker M."/>
        </authorList>
    </citation>
    <scope>NUCLEOTIDE SEQUENCE</scope>
    <source>
        <strain evidence="2">DSM 26174</strain>
    </source>
</reference>
<feature type="domain" description="DUF6268" evidence="1">
    <location>
        <begin position="49"/>
        <end position="286"/>
    </location>
</feature>
<accession>A0AAE3XPA7</accession>
<dbReference type="InterPro" id="IPR046235">
    <property type="entry name" value="DUF6268"/>
</dbReference>
<keyword evidence="3" id="KW-1185">Reference proteome</keyword>
<evidence type="ECO:0000313" key="3">
    <source>
        <dbReference type="Proteomes" id="UP001185092"/>
    </source>
</evidence>
<dbReference type="Proteomes" id="UP001185092">
    <property type="component" value="Unassembled WGS sequence"/>
</dbReference>
<name>A0AAE3XPA7_9BACT</name>
<sequence>MITPKYFIAALLNIILINISHGQANSEKSDTVKYKPLFKFPIASASHTIYTDSRVQNDPDKGSVGMTETQLLLNMPVKLKEKKLFLYNGLNFNILRSSYKSEVKTIKEELYSISYSTGIISILPKRWKATVLITPTLSSDLDKEITKEDLNIQSTFLALKRANPYKEYGFGLMFNARFGRGLVLPIFSYSYKKNNWSVYTVLPGFVSGFRHFKKSNIGLYASMFGSLHNFYAAGNSNSNFQKIGYTRFTVGPKFQFNVYKSLYMDLTAGAVLLNRLETFDATNARVLETNFNEKLFIRINISILK</sequence>